<gene>
    <name evidence="1" type="ORF">BDI24065_04792</name>
</gene>
<accession>A0A6P2NWF3</accession>
<proteinExistence type="predicted"/>
<dbReference type="EMBL" id="CABVPN010000025">
    <property type="protein sequence ID" value="VWB99381.1"/>
    <property type="molecule type" value="Genomic_DNA"/>
</dbReference>
<sequence>MMKNVQLGVINRPSSFVELNVETGVFSALVGDGYVARGNYISVEGQDVAVFAADRQLYLQWNKKRWNFADLGHNVKYEHDFHRGMTTFSIDGDAIQYPAWWVGDDTFDPNLPELDEDEDHFAYIASLAKNKELQRSLIDVWSR</sequence>
<evidence type="ECO:0000313" key="2">
    <source>
        <dbReference type="Proteomes" id="UP000494125"/>
    </source>
</evidence>
<keyword evidence="2" id="KW-1185">Reference proteome</keyword>
<reference evidence="1 2" key="1">
    <citation type="submission" date="2019-09" db="EMBL/GenBank/DDBJ databases">
        <authorList>
            <person name="Depoorter E."/>
        </authorList>
    </citation>
    <scope>NUCLEOTIDE SEQUENCE [LARGE SCALE GENOMIC DNA]</scope>
    <source>
        <strain evidence="1">LMG 24065</strain>
    </source>
</reference>
<dbReference type="RefSeq" id="WP_059605653.1">
    <property type="nucleotide sequence ID" value="NZ_CABVPN010000025.1"/>
</dbReference>
<protein>
    <submittedName>
        <fullName evidence="1">Uncharacterized protein</fullName>
    </submittedName>
</protein>
<organism evidence="1 2">
    <name type="scientific">Burkholderia diffusa</name>
    <dbReference type="NCBI Taxonomy" id="488732"/>
    <lineage>
        <taxon>Bacteria</taxon>
        <taxon>Pseudomonadati</taxon>
        <taxon>Pseudomonadota</taxon>
        <taxon>Betaproteobacteria</taxon>
        <taxon>Burkholderiales</taxon>
        <taxon>Burkholderiaceae</taxon>
        <taxon>Burkholderia</taxon>
        <taxon>Burkholderia cepacia complex</taxon>
    </lineage>
</organism>
<dbReference type="AlphaFoldDB" id="A0A6P2NWF3"/>
<dbReference type="GeneID" id="93029860"/>
<dbReference type="Proteomes" id="UP000494125">
    <property type="component" value="Unassembled WGS sequence"/>
</dbReference>
<name>A0A6P2NWF3_9BURK</name>
<evidence type="ECO:0000313" key="1">
    <source>
        <dbReference type="EMBL" id="VWB99381.1"/>
    </source>
</evidence>